<evidence type="ECO:0000313" key="7">
    <source>
        <dbReference type="EMBL" id="KAL1879042.1"/>
    </source>
</evidence>
<evidence type="ECO:0000256" key="4">
    <source>
        <dbReference type="ARBA" id="ARBA00022989"/>
    </source>
</evidence>
<dbReference type="InterPro" id="IPR011701">
    <property type="entry name" value="MFS"/>
</dbReference>
<keyword evidence="2" id="KW-0813">Transport</keyword>
<keyword evidence="4 6" id="KW-1133">Transmembrane helix</keyword>
<keyword evidence="3 6" id="KW-0812">Transmembrane</keyword>
<dbReference type="InterPro" id="IPR036259">
    <property type="entry name" value="MFS_trans_sf"/>
</dbReference>
<keyword evidence="5 6" id="KW-0472">Membrane</keyword>
<dbReference type="InterPro" id="IPR050930">
    <property type="entry name" value="MFS_Vesicular_Transporter"/>
</dbReference>
<feature type="transmembrane region" description="Helical" evidence="6">
    <location>
        <begin position="215"/>
        <end position="241"/>
    </location>
</feature>
<dbReference type="Proteomes" id="UP001583193">
    <property type="component" value="Unassembled WGS sequence"/>
</dbReference>
<dbReference type="EMBL" id="JAVDPF010000011">
    <property type="protein sequence ID" value="KAL1879042.1"/>
    <property type="molecule type" value="Genomic_DNA"/>
</dbReference>
<evidence type="ECO:0000256" key="2">
    <source>
        <dbReference type="ARBA" id="ARBA00022448"/>
    </source>
</evidence>
<feature type="transmembrane region" description="Helical" evidence="6">
    <location>
        <begin position="30"/>
        <end position="49"/>
    </location>
</feature>
<dbReference type="SUPFAM" id="SSF103473">
    <property type="entry name" value="MFS general substrate transporter"/>
    <property type="match status" value="1"/>
</dbReference>
<evidence type="ECO:0000256" key="5">
    <source>
        <dbReference type="ARBA" id="ARBA00023136"/>
    </source>
</evidence>
<name>A0ABR3XU25_9EURO</name>
<dbReference type="Pfam" id="PF07690">
    <property type="entry name" value="MFS_1"/>
    <property type="match status" value="1"/>
</dbReference>
<protein>
    <recommendedName>
        <fullName evidence="9">Major facilitator superfamily (MFS) profile domain-containing protein</fullName>
    </recommendedName>
</protein>
<evidence type="ECO:0000313" key="8">
    <source>
        <dbReference type="Proteomes" id="UP001583193"/>
    </source>
</evidence>
<sequence length="270" mass="29486">MGYVNVAFSAGTVTGPFIGGVVYSMAGYDAVMGVAVGLLGLDIILRLLIVEKRALHHIMDSSADDEAIEDVMRPLLGTPTPSTYNINTQTSYFSELRATQETEADIENEVAYKTLMHSRHLVVLLGCAIVQATMMSSFEVTLPLHLRDIFNYDPKGTGLAFIPLVLPTFFSPVIGYVCNRVGNRTVAFFGYILCGLTLILLRFPTHKDTLDQIGMFGDLLLIGTAMCMIMTPVLTEIFVAVEDLEEEKPGRFGPYGAYAQAVSITLLRTA</sequence>
<comment type="caution">
    <text evidence="7">The sequence shown here is derived from an EMBL/GenBank/DDBJ whole genome shotgun (WGS) entry which is preliminary data.</text>
</comment>
<evidence type="ECO:0000256" key="3">
    <source>
        <dbReference type="ARBA" id="ARBA00022692"/>
    </source>
</evidence>
<comment type="subcellular location">
    <subcellularLocation>
        <location evidence="1">Membrane</location>
        <topology evidence="1">Multi-pass membrane protein</topology>
    </subcellularLocation>
</comment>
<accession>A0ABR3XU25</accession>
<dbReference type="PANTHER" id="PTHR23506:SF23">
    <property type="entry name" value="GH10249P"/>
    <property type="match status" value="1"/>
</dbReference>
<proteinExistence type="predicted"/>
<evidence type="ECO:0000256" key="6">
    <source>
        <dbReference type="SAM" id="Phobius"/>
    </source>
</evidence>
<feature type="transmembrane region" description="Helical" evidence="6">
    <location>
        <begin position="158"/>
        <end position="178"/>
    </location>
</feature>
<feature type="transmembrane region" description="Helical" evidence="6">
    <location>
        <begin position="121"/>
        <end position="138"/>
    </location>
</feature>
<organism evidence="7 8">
    <name type="scientific">Paecilomyces lecythidis</name>
    <dbReference type="NCBI Taxonomy" id="3004212"/>
    <lineage>
        <taxon>Eukaryota</taxon>
        <taxon>Fungi</taxon>
        <taxon>Dikarya</taxon>
        <taxon>Ascomycota</taxon>
        <taxon>Pezizomycotina</taxon>
        <taxon>Eurotiomycetes</taxon>
        <taxon>Eurotiomycetidae</taxon>
        <taxon>Eurotiales</taxon>
        <taxon>Thermoascaceae</taxon>
        <taxon>Paecilomyces</taxon>
    </lineage>
</organism>
<evidence type="ECO:0008006" key="9">
    <source>
        <dbReference type="Google" id="ProtNLM"/>
    </source>
</evidence>
<evidence type="ECO:0000256" key="1">
    <source>
        <dbReference type="ARBA" id="ARBA00004141"/>
    </source>
</evidence>
<keyword evidence="8" id="KW-1185">Reference proteome</keyword>
<feature type="transmembrane region" description="Helical" evidence="6">
    <location>
        <begin position="185"/>
        <end position="203"/>
    </location>
</feature>
<dbReference type="PANTHER" id="PTHR23506">
    <property type="entry name" value="GH10249P"/>
    <property type="match status" value="1"/>
</dbReference>
<gene>
    <name evidence="7" type="ORF">Plec18167_004339</name>
</gene>
<dbReference type="Gene3D" id="1.20.1250.20">
    <property type="entry name" value="MFS general substrate transporter like domains"/>
    <property type="match status" value="2"/>
</dbReference>
<reference evidence="7 8" key="1">
    <citation type="journal article" date="2024" name="IMA Fungus">
        <title>IMA Genome - F19 : A genome assembly and annotation guide to empower mycologists, including annotated draft genome sequences of Ceratocystis pirilliformis, Diaporthe australafricana, Fusarium ophioides, Paecilomyces lecythidis, and Sporothrix stenoceras.</title>
        <authorList>
            <person name="Aylward J."/>
            <person name="Wilson A.M."/>
            <person name="Visagie C.M."/>
            <person name="Spraker J."/>
            <person name="Barnes I."/>
            <person name="Buitendag C."/>
            <person name="Ceriani C."/>
            <person name="Del Mar Angel L."/>
            <person name="du Plessis D."/>
            <person name="Fuchs T."/>
            <person name="Gasser K."/>
            <person name="Kramer D."/>
            <person name="Li W."/>
            <person name="Munsamy K."/>
            <person name="Piso A."/>
            <person name="Price J.L."/>
            <person name="Sonnekus B."/>
            <person name="Thomas C."/>
            <person name="van der Nest A."/>
            <person name="van Dijk A."/>
            <person name="van Heerden A."/>
            <person name="van Vuuren N."/>
            <person name="Yilmaz N."/>
            <person name="Duong T.A."/>
            <person name="van der Merwe N.A."/>
            <person name="Wingfield M.J."/>
            <person name="Wingfield B.D."/>
        </authorList>
    </citation>
    <scope>NUCLEOTIDE SEQUENCE [LARGE SCALE GENOMIC DNA]</scope>
    <source>
        <strain evidence="7 8">CMW 18167</strain>
    </source>
</reference>